<feature type="domain" description="AB hydrolase-1" evidence="2">
    <location>
        <begin position="25"/>
        <end position="253"/>
    </location>
</feature>
<dbReference type="SUPFAM" id="SSF53474">
    <property type="entry name" value="alpha/beta-Hydrolases"/>
    <property type="match status" value="1"/>
</dbReference>
<dbReference type="InterPro" id="IPR000073">
    <property type="entry name" value="AB_hydrolase_1"/>
</dbReference>
<protein>
    <submittedName>
        <fullName evidence="3">Alpha/beta hydrolase</fullName>
    </submittedName>
</protein>
<dbReference type="InterPro" id="IPR050266">
    <property type="entry name" value="AB_hydrolase_sf"/>
</dbReference>
<evidence type="ECO:0000313" key="4">
    <source>
        <dbReference type="Proteomes" id="UP000286287"/>
    </source>
</evidence>
<evidence type="ECO:0000256" key="1">
    <source>
        <dbReference type="ARBA" id="ARBA00022801"/>
    </source>
</evidence>
<organism evidence="3 4">
    <name type="scientific">Deinococcus cavernae</name>
    <dbReference type="NCBI Taxonomy" id="2320857"/>
    <lineage>
        <taxon>Bacteria</taxon>
        <taxon>Thermotogati</taxon>
        <taxon>Deinococcota</taxon>
        <taxon>Deinococci</taxon>
        <taxon>Deinococcales</taxon>
        <taxon>Deinococcaceae</taxon>
        <taxon>Deinococcus</taxon>
    </lineage>
</organism>
<dbReference type="GO" id="GO:0016787">
    <property type="term" value="F:hydrolase activity"/>
    <property type="evidence" value="ECO:0007669"/>
    <property type="project" value="UniProtKB-KW"/>
</dbReference>
<dbReference type="PANTHER" id="PTHR43798:SF31">
    <property type="entry name" value="AB HYDROLASE SUPERFAMILY PROTEIN YCLE"/>
    <property type="match status" value="1"/>
</dbReference>
<dbReference type="GO" id="GO:0016020">
    <property type="term" value="C:membrane"/>
    <property type="evidence" value="ECO:0007669"/>
    <property type="project" value="TreeGrafter"/>
</dbReference>
<dbReference type="Gene3D" id="3.40.50.1820">
    <property type="entry name" value="alpha/beta hydrolase"/>
    <property type="match status" value="1"/>
</dbReference>
<dbReference type="Proteomes" id="UP000286287">
    <property type="component" value="Unassembled WGS sequence"/>
</dbReference>
<dbReference type="InterPro" id="IPR029058">
    <property type="entry name" value="AB_hydrolase_fold"/>
</dbReference>
<evidence type="ECO:0000259" key="2">
    <source>
        <dbReference type="Pfam" id="PF00561"/>
    </source>
</evidence>
<proteinExistence type="predicted"/>
<dbReference type="EMBL" id="QYUJ01000014">
    <property type="protein sequence ID" value="RJF72810.1"/>
    <property type="molecule type" value="Genomic_DNA"/>
</dbReference>
<accession>A0A418V9P2</accession>
<dbReference type="RefSeq" id="WP_119765298.1">
    <property type="nucleotide sequence ID" value="NZ_QYUJ01000014.1"/>
</dbReference>
<name>A0A418V9P2_9DEIO</name>
<keyword evidence="4" id="KW-1185">Reference proteome</keyword>
<dbReference type="AlphaFoldDB" id="A0A418V9P2"/>
<comment type="caution">
    <text evidence="3">The sequence shown here is derived from an EMBL/GenBank/DDBJ whole genome shotgun (WGS) entry which is preliminary data.</text>
</comment>
<dbReference type="OrthoDB" id="9775557at2"/>
<dbReference type="PRINTS" id="PR00412">
    <property type="entry name" value="EPOXHYDRLASE"/>
</dbReference>
<keyword evidence="1 3" id="KW-0378">Hydrolase</keyword>
<sequence length="269" mass="29033">MHLTMPSGQAQLAVRSSGSRDGLPLLLHAGVADQRAWAAQVKHSQTAHPVVTFDQRGYGETMLTPEPYSLAKDVLAVMNATGLEQAVLVGNSKGGRLALDFTLAHPERVRALVLIGTALSGSPRLTQWPPEVLRLDEQMDAALEAGDLDRLNELEAQLWLDGPGRSAGRVSGPLRELFLEMNGKALKAENPGDETEPEPAYPRLNDIKVPTLLVVGDLDLPSIHENSEHAARSIPDASLHVMPGTARLPQLEQPESFNAVLEAWLKALP</sequence>
<reference evidence="3 4" key="1">
    <citation type="submission" date="2018-09" db="EMBL/GenBank/DDBJ databases">
        <authorList>
            <person name="Zhu H."/>
        </authorList>
    </citation>
    <scope>NUCLEOTIDE SEQUENCE [LARGE SCALE GENOMIC DNA]</scope>
    <source>
        <strain evidence="3 4">K2S05-167</strain>
    </source>
</reference>
<evidence type="ECO:0000313" key="3">
    <source>
        <dbReference type="EMBL" id="RJF72810.1"/>
    </source>
</evidence>
<gene>
    <name evidence="3" type="ORF">D3875_15930</name>
</gene>
<dbReference type="InterPro" id="IPR000639">
    <property type="entry name" value="Epox_hydrolase-like"/>
</dbReference>
<dbReference type="PANTHER" id="PTHR43798">
    <property type="entry name" value="MONOACYLGLYCEROL LIPASE"/>
    <property type="match status" value="1"/>
</dbReference>
<dbReference type="Pfam" id="PF00561">
    <property type="entry name" value="Abhydrolase_1"/>
    <property type="match status" value="1"/>
</dbReference>
<dbReference type="PRINTS" id="PR00111">
    <property type="entry name" value="ABHYDROLASE"/>
</dbReference>